<dbReference type="FunFam" id="3.30.565.10:FF:000006">
    <property type="entry name" value="Sensor histidine kinase WalK"/>
    <property type="match status" value="1"/>
</dbReference>
<dbReference type="SMART" id="SM00388">
    <property type="entry name" value="HisKA"/>
    <property type="match status" value="1"/>
</dbReference>
<dbReference type="RefSeq" id="WP_124845643.1">
    <property type="nucleotide sequence ID" value="NZ_JAUNKP010000011.1"/>
</dbReference>
<keyword evidence="5" id="KW-0808">Transferase</keyword>
<dbReference type="AlphaFoldDB" id="A0A3P1T281"/>
<dbReference type="InterPro" id="IPR003661">
    <property type="entry name" value="HisK_dim/P_dom"/>
</dbReference>
<dbReference type="InterPro" id="IPR005467">
    <property type="entry name" value="His_kinase_dom"/>
</dbReference>
<comment type="catalytic activity">
    <reaction evidence="1">
        <text>ATP + protein L-histidine = ADP + protein N-phospho-L-histidine.</text>
        <dbReference type="EC" id="2.7.13.3"/>
    </reaction>
</comment>
<dbReference type="SUPFAM" id="SSF55874">
    <property type="entry name" value="ATPase domain of HSP90 chaperone/DNA topoisomerase II/histidine kinase"/>
    <property type="match status" value="1"/>
</dbReference>
<dbReference type="EC" id="2.7.13.3" evidence="3"/>
<accession>A0A3P1T281</accession>
<sequence>MFRTVRSRIVTLITLVVVAVVVLTAVTVSLAVQRAAKQETEQPLRDDAVIYQDLLTYGSSNDSWDDVAPVVKDLAVRHGKRVALAGAEGVFVDSDELLGIDSGKLNASPQAVIDPRNPFSEVVVNPTVISIKTDDQKGRDERKGRISACLVALHADAVVSYRDDAPDISFKEPISDENWPSVLNCLLPVQQPLPDDSLELGLTMDVLQQCLAPTLGEVGWVNSGTGPTVIDDVFNERVVKAIGKCIEAHRSDVSAPPVQLFIGSEGHDPLSFQGLATVETALIATCIITVAGVAGLVLTTRIVKPLRTLTAAATELGEGGRGIRVEVPDRTEIGTLAETFNSMAESLDRSEQARRQLIADIAHELGNPLVTIGGGLEAIQDGIYQPSPEVIGSLSEEATHLQRLVTDLRELALADTGTLPIKRARVDLAELATATVAVHLPVARAAGVELRVVAEGIHSVLGDETRLRQVLANLLGNAIHHTPAGGKVEVRVMTLPGAVRLEVSDTGEGIAAEHLPHVFERFWRADPSRHRDSGRTGLGLAISDTLVRAQGGTIAVASTPGVGTTFTVDLPLPG</sequence>
<reference evidence="13 14" key="1">
    <citation type="submission" date="2018-11" db="EMBL/GenBank/DDBJ databases">
        <title>Genomes From Bacteria Associated with the Canine Oral Cavity: a Test Case for Automated Genome-Based Taxonomic Assignment.</title>
        <authorList>
            <person name="Coil D.A."/>
            <person name="Jospin G."/>
            <person name="Darling A.E."/>
            <person name="Wallis C."/>
            <person name="Davis I.J."/>
            <person name="Harris S."/>
            <person name="Eisen J.A."/>
            <person name="Holcombe L.J."/>
            <person name="O'Flynn C."/>
        </authorList>
    </citation>
    <scope>NUCLEOTIDE SEQUENCE [LARGE SCALE GENOMIC DNA]</scope>
    <source>
        <strain evidence="13 14">OH887_COT-365</strain>
    </source>
</reference>
<keyword evidence="7" id="KW-0418">Kinase</keyword>
<evidence type="ECO:0000313" key="14">
    <source>
        <dbReference type="Proteomes" id="UP000280819"/>
    </source>
</evidence>
<dbReference type="Gene3D" id="1.10.287.130">
    <property type="match status" value="1"/>
</dbReference>
<dbReference type="GO" id="GO:0000155">
    <property type="term" value="F:phosphorelay sensor kinase activity"/>
    <property type="evidence" value="ECO:0007669"/>
    <property type="project" value="InterPro"/>
</dbReference>
<dbReference type="Pfam" id="PF02518">
    <property type="entry name" value="HATPase_c"/>
    <property type="match status" value="1"/>
</dbReference>
<dbReference type="PANTHER" id="PTHR43711">
    <property type="entry name" value="TWO-COMPONENT HISTIDINE KINASE"/>
    <property type="match status" value="1"/>
</dbReference>
<comment type="subcellular location">
    <subcellularLocation>
        <location evidence="2">Cell membrane</location>
    </subcellularLocation>
</comment>
<dbReference type="Gene3D" id="3.30.565.10">
    <property type="entry name" value="Histidine kinase-like ATPase, C-terminal domain"/>
    <property type="match status" value="1"/>
</dbReference>
<keyword evidence="6 10" id="KW-0812">Transmembrane</keyword>
<dbReference type="Proteomes" id="UP000280819">
    <property type="component" value="Unassembled WGS sequence"/>
</dbReference>
<organism evidence="13 14">
    <name type="scientific">Arachnia propionica</name>
    <dbReference type="NCBI Taxonomy" id="1750"/>
    <lineage>
        <taxon>Bacteria</taxon>
        <taxon>Bacillati</taxon>
        <taxon>Actinomycetota</taxon>
        <taxon>Actinomycetes</taxon>
        <taxon>Propionibacteriales</taxon>
        <taxon>Propionibacteriaceae</taxon>
        <taxon>Arachnia</taxon>
    </lineage>
</organism>
<evidence type="ECO:0000313" key="13">
    <source>
        <dbReference type="EMBL" id="RRD03551.1"/>
    </source>
</evidence>
<dbReference type="CDD" id="cd00082">
    <property type="entry name" value="HisKA"/>
    <property type="match status" value="1"/>
</dbReference>
<evidence type="ECO:0000256" key="7">
    <source>
        <dbReference type="ARBA" id="ARBA00022777"/>
    </source>
</evidence>
<dbReference type="PANTHER" id="PTHR43711:SF1">
    <property type="entry name" value="HISTIDINE KINASE 1"/>
    <property type="match status" value="1"/>
</dbReference>
<evidence type="ECO:0000256" key="2">
    <source>
        <dbReference type="ARBA" id="ARBA00004236"/>
    </source>
</evidence>
<evidence type="ECO:0000256" key="10">
    <source>
        <dbReference type="SAM" id="Phobius"/>
    </source>
</evidence>
<evidence type="ECO:0000256" key="5">
    <source>
        <dbReference type="ARBA" id="ARBA00022679"/>
    </source>
</evidence>
<keyword evidence="4" id="KW-0597">Phosphoprotein</keyword>
<dbReference type="OrthoDB" id="9757990at2"/>
<dbReference type="Gene3D" id="6.10.340.10">
    <property type="match status" value="1"/>
</dbReference>
<evidence type="ECO:0000256" key="3">
    <source>
        <dbReference type="ARBA" id="ARBA00012438"/>
    </source>
</evidence>
<dbReference type="CDD" id="cd06225">
    <property type="entry name" value="HAMP"/>
    <property type="match status" value="1"/>
</dbReference>
<dbReference type="EMBL" id="RQZG01000018">
    <property type="protein sequence ID" value="RRD03551.1"/>
    <property type="molecule type" value="Genomic_DNA"/>
</dbReference>
<evidence type="ECO:0000256" key="8">
    <source>
        <dbReference type="ARBA" id="ARBA00022989"/>
    </source>
</evidence>
<protein>
    <recommendedName>
        <fullName evidence="3">histidine kinase</fullName>
        <ecNumber evidence="3">2.7.13.3</ecNumber>
    </recommendedName>
</protein>
<evidence type="ECO:0000259" key="12">
    <source>
        <dbReference type="PROSITE" id="PS50885"/>
    </source>
</evidence>
<dbReference type="InterPro" id="IPR050736">
    <property type="entry name" value="Sensor_HK_Regulatory"/>
</dbReference>
<dbReference type="InterPro" id="IPR004358">
    <property type="entry name" value="Sig_transdc_His_kin-like_C"/>
</dbReference>
<dbReference type="GO" id="GO:0005886">
    <property type="term" value="C:plasma membrane"/>
    <property type="evidence" value="ECO:0007669"/>
    <property type="project" value="UniProtKB-SubCell"/>
</dbReference>
<dbReference type="PROSITE" id="PS50109">
    <property type="entry name" value="HIS_KIN"/>
    <property type="match status" value="1"/>
</dbReference>
<dbReference type="SMART" id="SM00304">
    <property type="entry name" value="HAMP"/>
    <property type="match status" value="1"/>
</dbReference>
<feature type="domain" description="HAMP" evidence="12">
    <location>
        <begin position="300"/>
        <end position="352"/>
    </location>
</feature>
<feature type="transmembrane region" description="Helical" evidence="10">
    <location>
        <begin position="281"/>
        <end position="299"/>
    </location>
</feature>
<gene>
    <name evidence="13" type="ORF">EII34_13230</name>
</gene>
<dbReference type="InterPro" id="IPR036890">
    <property type="entry name" value="HATPase_C_sf"/>
</dbReference>
<dbReference type="InterPro" id="IPR003594">
    <property type="entry name" value="HATPase_dom"/>
</dbReference>
<name>A0A3P1T281_9ACTN</name>
<dbReference type="SUPFAM" id="SSF158472">
    <property type="entry name" value="HAMP domain-like"/>
    <property type="match status" value="1"/>
</dbReference>
<comment type="caution">
    <text evidence="13">The sequence shown here is derived from an EMBL/GenBank/DDBJ whole genome shotgun (WGS) entry which is preliminary data.</text>
</comment>
<dbReference type="Pfam" id="PF00672">
    <property type="entry name" value="HAMP"/>
    <property type="match status" value="1"/>
</dbReference>
<proteinExistence type="predicted"/>
<dbReference type="PRINTS" id="PR00344">
    <property type="entry name" value="BCTRLSENSOR"/>
</dbReference>
<dbReference type="SUPFAM" id="SSF47384">
    <property type="entry name" value="Homodimeric domain of signal transducing histidine kinase"/>
    <property type="match status" value="1"/>
</dbReference>
<evidence type="ECO:0000256" key="6">
    <source>
        <dbReference type="ARBA" id="ARBA00022692"/>
    </source>
</evidence>
<evidence type="ECO:0000259" key="11">
    <source>
        <dbReference type="PROSITE" id="PS50109"/>
    </source>
</evidence>
<evidence type="ECO:0000256" key="4">
    <source>
        <dbReference type="ARBA" id="ARBA00022553"/>
    </source>
</evidence>
<dbReference type="InterPro" id="IPR003660">
    <property type="entry name" value="HAMP_dom"/>
</dbReference>
<evidence type="ECO:0000256" key="1">
    <source>
        <dbReference type="ARBA" id="ARBA00000085"/>
    </source>
</evidence>
<dbReference type="InterPro" id="IPR036097">
    <property type="entry name" value="HisK_dim/P_sf"/>
</dbReference>
<keyword evidence="10" id="KW-0472">Membrane</keyword>
<dbReference type="PROSITE" id="PS50885">
    <property type="entry name" value="HAMP"/>
    <property type="match status" value="1"/>
</dbReference>
<dbReference type="SMART" id="SM00387">
    <property type="entry name" value="HATPase_c"/>
    <property type="match status" value="1"/>
</dbReference>
<keyword evidence="9" id="KW-0902">Two-component regulatory system</keyword>
<keyword evidence="8 10" id="KW-1133">Transmembrane helix</keyword>
<evidence type="ECO:0000256" key="9">
    <source>
        <dbReference type="ARBA" id="ARBA00023012"/>
    </source>
</evidence>
<dbReference type="Pfam" id="PF00512">
    <property type="entry name" value="HisKA"/>
    <property type="match status" value="1"/>
</dbReference>
<feature type="domain" description="Histidine kinase" evidence="11">
    <location>
        <begin position="360"/>
        <end position="574"/>
    </location>
</feature>